<gene>
    <name evidence="2" type="ORF">CGE01nite_16780</name>
</gene>
<feature type="transmembrane region" description="Helical" evidence="1">
    <location>
        <begin position="88"/>
        <end position="108"/>
    </location>
</feature>
<keyword evidence="1" id="KW-1133">Transmembrane helix</keyword>
<feature type="transmembrane region" description="Helical" evidence="1">
    <location>
        <begin position="20"/>
        <end position="44"/>
    </location>
</feature>
<dbReference type="Proteomes" id="UP000320461">
    <property type="component" value="Unassembled WGS sequence"/>
</dbReference>
<dbReference type="AlphaFoldDB" id="A0A4Y3KK80"/>
<keyword evidence="1" id="KW-0812">Transmembrane</keyword>
<sequence length="140" mass="14772">MAGPSRVATPDGGRRRVGCAAVTVVLSLLVALLCAALAGWALWFVVADRAVVLRQLWGGAVVEGALVVQAVVLAIVQATGDHGVDGVLLWGYVVTQLVVLPIAAAWAFAERTRWSSVVLLVATFTVAFLQLRLLQIWGTL</sequence>
<evidence type="ECO:0008006" key="4">
    <source>
        <dbReference type="Google" id="ProtNLM"/>
    </source>
</evidence>
<evidence type="ECO:0000256" key="1">
    <source>
        <dbReference type="SAM" id="Phobius"/>
    </source>
</evidence>
<protein>
    <recommendedName>
        <fullName evidence="4">Integral membrane protein</fullName>
    </recommendedName>
</protein>
<evidence type="ECO:0000313" key="2">
    <source>
        <dbReference type="EMBL" id="GEA84427.1"/>
    </source>
</evidence>
<accession>A0A4Y3KK80</accession>
<organism evidence="2 3">
    <name type="scientific">Cellulomonas gelida</name>
    <dbReference type="NCBI Taxonomy" id="1712"/>
    <lineage>
        <taxon>Bacteria</taxon>
        <taxon>Bacillati</taxon>
        <taxon>Actinomycetota</taxon>
        <taxon>Actinomycetes</taxon>
        <taxon>Micrococcales</taxon>
        <taxon>Cellulomonadaceae</taxon>
        <taxon>Cellulomonas</taxon>
    </lineage>
</organism>
<proteinExistence type="predicted"/>
<feature type="transmembrane region" description="Helical" evidence="1">
    <location>
        <begin position="56"/>
        <end position="76"/>
    </location>
</feature>
<name>A0A4Y3KK80_9CELL</name>
<reference evidence="2 3" key="1">
    <citation type="submission" date="2019-06" db="EMBL/GenBank/DDBJ databases">
        <title>Whole genome shotgun sequence of Cellulomonas gelida NBRC 3748.</title>
        <authorList>
            <person name="Hosoyama A."/>
            <person name="Uohara A."/>
            <person name="Ohji S."/>
            <person name="Ichikawa N."/>
        </authorList>
    </citation>
    <scope>NUCLEOTIDE SEQUENCE [LARGE SCALE GENOMIC DNA]</scope>
    <source>
        <strain evidence="2 3">NBRC 3748</strain>
    </source>
</reference>
<keyword evidence="3" id="KW-1185">Reference proteome</keyword>
<comment type="caution">
    <text evidence="2">The sequence shown here is derived from an EMBL/GenBank/DDBJ whole genome shotgun (WGS) entry which is preliminary data.</text>
</comment>
<keyword evidence="1" id="KW-0472">Membrane</keyword>
<evidence type="ECO:0000313" key="3">
    <source>
        <dbReference type="Proteomes" id="UP000320461"/>
    </source>
</evidence>
<dbReference type="EMBL" id="BJLQ01000014">
    <property type="protein sequence ID" value="GEA84427.1"/>
    <property type="molecule type" value="Genomic_DNA"/>
</dbReference>
<feature type="transmembrane region" description="Helical" evidence="1">
    <location>
        <begin position="114"/>
        <end position="134"/>
    </location>
</feature>